<dbReference type="PANTHER" id="PTHR23131:SF4">
    <property type="entry name" value="METALLO-BETA-LACTAMASE SUPERFAMILY POTEIN"/>
    <property type="match status" value="1"/>
</dbReference>
<organism evidence="2 3">
    <name type="scientific">Candidatus Pseudogracilibacillus intestinigallinarum</name>
    <dbReference type="NCBI Taxonomy" id="2838742"/>
    <lineage>
        <taxon>Bacteria</taxon>
        <taxon>Bacillati</taxon>
        <taxon>Bacillota</taxon>
        <taxon>Bacilli</taxon>
        <taxon>Bacillales</taxon>
        <taxon>Bacillaceae</taxon>
        <taxon>Pseudogracilibacillus</taxon>
    </lineage>
</organism>
<dbReference type="Proteomes" id="UP000823937">
    <property type="component" value="Unassembled WGS sequence"/>
</dbReference>
<dbReference type="EMBL" id="DXHX01000035">
    <property type="protein sequence ID" value="HIV73933.1"/>
    <property type="molecule type" value="Genomic_DNA"/>
</dbReference>
<dbReference type="Gene3D" id="3.60.15.10">
    <property type="entry name" value="Ribonuclease Z/Hydroxyacylglutathione hydrolase-like"/>
    <property type="match status" value="1"/>
</dbReference>
<sequence length="326" mass="37356">MVVKAKVESPKTYPIIVPTQLGNLQTLNYYLVHQGEDLILIDAGAENDACWDALIDTLHANDYTLQDITAIILTHNHADHIGIVNRIRKEIDVPLYAHEDAIIRLKRDTDFLEKRIAFFTELYQEMGCLTEAEPLIERMVQSIHKNAHQKINGPIIPLKEGDTIFGFDVIYVPGHAPDHIFLWHKESKTAYVGDLILSHSPSNALVELDKTGERTKSLVLYEQSLQKLRTYEPAIAYSGHGEIIHDPIELIDQKLNRIETKADRILALLYEEKTAAEIAKEMYKERYEPLLPLVMSEVIGHLDRLYALQKVTQTRKNGIIYYKKHM</sequence>
<evidence type="ECO:0000313" key="2">
    <source>
        <dbReference type="EMBL" id="HIV73933.1"/>
    </source>
</evidence>
<protein>
    <submittedName>
        <fullName evidence="2">MBL fold metallo-hydrolase</fullName>
    </submittedName>
</protein>
<gene>
    <name evidence="2" type="ORF">H9895_02495</name>
</gene>
<dbReference type="SUPFAM" id="SSF56281">
    <property type="entry name" value="Metallo-hydrolase/oxidoreductase"/>
    <property type="match status" value="1"/>
</dbReference>
<evidence type="ECO:0000313" key="3">
    <source>
        <dbReference type="Proteomes" id="UP000823937"/>
    </source>
</evidence>
<name>A0A9D1TJR0_9BACI</name>
<dbReference type="InterPro" id="IPR050662">
    <property type="entry name" value="Sec-metab_biosynth-thioest"/>
</dbReference>
<proteinExistence type="predicted"/>
<feature type="domain" description="Metallo-beta-lactamase" evidence="1">
    <location>
        <begin position="26"/>
        <end position="240"/>
    </location>
</feature>
<dbReference type="AlphaFoldDB" id="A0A9D1TJR0"/>
<reference evidence="2" key="2">
    <citation type="submission" date="2021-04" db="EMBL/GenBank/DDBJ databases">
        <authorList>
            <person name="Gilroy R."/>
        </authorList>
    </citation>
    <scope>NUCLEOTIDE SEQUENCE</scope>
    <source>
        <strain evidence="2">CHK169-2315</strain>
    </source>
</reference>
<dbReference type="Pfam" id="PF00753">
    <property type="entry name" value="Lactamase_B"/>
    <property type="match status" value="1"/>
</dbReference>
<comment type="caution">
    <text evidence="2">The sequence shown here is derived from an EMBL/GenBank/DDBJ whole genome shotgun (WGS) entry which is preliminary data.</text>
</comment>
<dbReference type="InterPro" id="IPR001279">
    <property type="entry name" value="Metallo-B-lactamas"/>
</dbReference>
<dbReference type="InterPro" id="IPR036866">
    <property type="entry name" value="RibonucZ/Hydroxyglut_hydro"/>
</dbReference>
<dbReference type="PANTHER" id="PTHR23131">
    <property type="entry name" value="ENDORIBONUCLEASE LACTB2"/>
    <property type="match status" value="1"/>
</dbReference>
<evidence type="ECO:0000259" key="1">
    <source>
        <dbReference type="SMART" id="SM00849"/>
    </source>
</evidence>
<dbReference type="SMART" id="SM00849">
    <property type="entry name" value="Lactamase_B"/>
    <property type="match status" value="1"/>
</dbReference>
<accession>A0A9D1TJR0</accession>
<reference evidence="2" key="1">
    <citation type="journal article" date="2021" name="PeerJ">
        <title>Extensive microbial diversity within the chicken gut microbiome revealed by metagenomics and culture.</title>
        <authorList>
            <person name="Gilroy R."/>
            <person name="Ravi A."/>
            <person name="Getino M."/>
            <person name="Pursley I."/>
            <person name="Horton D.L."/>
            <person name="Alikhan N.F."/>
            <person name="Baker D."/>
            <person name="Gharbi K."/>
            <person name="Hall N."/>
            <person name="Watson M."/>
            <person name="Adriaenssens E.M."/>
            <person name="Foster-Nyarko E."/>
            <person name="Jarju S."/>
            <person name="Secka A."/>
            <person name="Antonio M."/>
            <person name="Oren A."/>
            <person name="Chaudhuri R.R."/>
            <person name="La Ragione R."/>
            <person name="Hildebrand F."/>
            <person name="Pallen M.J."/>
        </authorList>
    </citation>
    <scope>NUCLEOTIDE SEQUENCE</scope>
    <source>
        <strain evidence="2">CHK169-2315</strain>
    </source>
</reference>